<dbReference type="InterPro" id="IPR025646">
    <property type="entry name" value="DUF4350"/>
</dbReference>
<dbReference type="Proteomes" id="UP001139682">
    <property type="component" value="Unassembled WGS sequence"/>
</dbReference>
<reference evidence="2" key="1">
    <citation type="submission" date="2022-03" db="EMBL/GenBank/DDBJ databases">
        <title>Pseudomonas marianensis sp. nov., a marine bacterium isolated from deep-sea sediments of the Mariana Trench.</title>
        <authorList>
            <person name="Wei Y."/>
        </authorList>
    </citation>
    <scope>NUCLEOTIDE SEQUENCE</scope>
    <source>
        <strain evidence="2">PS1</strain>
    </source>
</reference>
<evidence type="ECO:0000313" key="3">
    <source>
        <dbReference type="Proteomes" id="UP001139682"/>
    </source>
</evidence>
<dbReference type="EMBL" id="JALGRD010000005">
    <property type="protein sequence ID" value="MCJ0973979.1"/>
    <property type="molecule type" value="Genomic_DNA"/>
</dbReference>
<gene>
    <name evidence="2" type="ORF">MST27_11425</name>
</gene>
<name>A0A9X1W5L9_9GAMM</name>
<evidence type="ECO:0000259" key="1">
    <source>
        <dbReference type="Pfam" id="PF14258"/>
    </source>
</evidence>
<evidence type="ECO:0000313" key="2">
    <source>
        <dbReference type="EMBL" id="MCJ0973979.1"/>
    </source>
</evidence>
<organism evidence="2 3">
    <name type="scientific">Stutzerimonas marianensis</name>
    <dbReference type="NCBI Taxonomy" id="2929513"/>
    <lineage>
        <taxon>Bacteria</taxon>
        <taxon>Pseudomonadati</taxon>
        <taxon>Pseudomonadota</taxon>
        <taxon>Gammaproteobacteria</taxon>
        <taxon>Pseudomonadales</taxon>
        <taxon>Pseudomonadaceae</taxon>
        <taxon>Stutzerimonas</taxon>
    </lineage>
</organism>
<feature type="domain" description="DUF4350" evidence="1">
    <location>
        <begin position="42"/>
        <end position="235"/>
    </location>
</feature>
<accession>A0A9X1W5L9</accession>
<protein>
    <submittedName>
        <fullName evidence="2">DUF4350 domain-containing protein</fullName>
    </submittedName>
</protein>
<sequence>MSRRLTLLLASLVVLIGLLLAYLASKATPYEEVVEHGPAPEVAADPYLAARQFLIAQGRQVARTSGLERQPERRPSSQVLLMLGDRSEMTPTQTERLLDWVAEGGHLVFVAEQIWDETTERSGDLLLDALQLQQHETAADSTARDTATEQRDPQPRLTRLYLENEDAPAFLAFDTGFHLYDAGHRAHAWANSDDATHMLQLRHGQGLVTALTDAWIWQNAQIGQYDHAWLLWYLTQDRDVQLAYDTEQDSLPRLVMRHFPEALAALLIMVLLGAWHVGQRHGPLIETNDRSRRRLQEHLRASADFLYRRAGPNHLLETLQADVHRRIRSRHPGFDQLPLDQQYQRLAALCQLPTQYIEQALSRPAKALGAAEFTRQVTYLQRIRNSL</sequence>
<comment type="caution">
    <text evidence="2">The sequence shown here is derived from an EMBL/GenBank/DDBJ whole genome shotgun (WGS) entry which is preliminary data.</text>
</comment>
<dbReference type="RefSeq" id="WP_243606064.1">
    <property type="nucleotide sequence ID" value="NZ_JALGRD010000005.1"/>
</dbReference>
<dbReference type="AlphaFoldDB" id="A0A9X1W5L9"/>
<keyword evidence="3" id="KW-1185">Reference proteome</keyword>
<proteinExistence type="predicted"/>
<dbReference type="Pfam" id="PF14258">
    <property type="entry name" value="DUF4350"/>
    <property type="match status" value="1"/>
</dbReference>